<dbReference type="NCBIfam" id="TIGR04057">
    <property type="entry name" value="SusC_RagA_signa"/>
    <property type="match status" value="1"/>
</dbReference>
<reference evidence="13" key="1">
    <citation type="journal article" date="2019" name="Nat. Med.">
        <title>A library of human gut bacterial isolates paired with longitudinal multiomics data enables mechanistic microbiome research.</title>
        <authorList>
            <person name="Poyet M."/>
            <person name="Groussin M."/>
            <person name="Gibbons S.M."/>
            <person name="Avila-Pacheco J."/>
            <person name="Jiang X."/>
            <person name="Kearney S.M."/>
            <person name="Perrotta A.R."/>
            <person name="Berdy B."/>
            <person name="Zhao S."/>
            <person name="Lieberman T.D."/>
            <person name="Swanson P.K."/>
            <person name="Smith M."/>
            <person name="Roesemann S."/>
            <person name="Alexander J.E."/>
            <person name="Rich S.A."/>
            <person name="Livny J."/>
            <person name="Vlamakis H."/>
            <person name="Clish C."/>
            <person name="Bullock K."/>
            <person name="Deik A."/>
            <person name="Scott J."/>
            <person name="Pierce K.A."/>
            <person name="Xavier R.J."/>
            <person name="Alm E.J."/>
        </authorList>
    </citation>
    <scope>NUCLEOTIDE SEQUENCE</scope>
    <source>
        <strain evidence="13">BIOML-A4</strain>
    </source>
</reference>
<dbReference type="InterPro" id="IPR036942">
    <property type="entry name" value="Beta-barrel_TonB_sf"/>
</dbReference>
<evidence type="ECO:0000256" key="5">
    <source>
        <dbReference type="ARBA" id="ARBA00022692"/>
    </source>
</evidence>
<dbReference type="PANTHER" id="PTHR32552:SF81">
    <property type="entry name" value="TONB-DEPENDENT OUTER MEMBRANE RECEPTOR"/>
    <property type="match status" value="1"/>
</dbReference>
<dbReference type="SUPFAM" id="SSF56935">
    <property type="entry name" value="Porins"/>
    <property type="match status" value="1"/>
</dbReference>
<accession>A0A6G1ZBU1</accession>
<dbReference type="InterPro" id="IPR023997">
    <property type="entry name" value="TonB-dep_OMP_SusC/RagA_CS"/>
</dbReference>
<evidence type="ECO:0000256" key="8">
    <source>
        <dbReference type="ARBA" id="ARBA00023077"/>
    </source>
</evidence>
<protein>
    <submittedName>
        <fullName evidence="13">SusC/RagA family TonB-linked outer membrane protein</fullName>
    </submittedName>
</protein>
<evidence type="ECO:0000256" key="4">
    <source>
        <dbReference type="ARBA" id="ARBA00022496"/>
    </source>
</evidence>
<organism evidence="13">
    <name type="scientific">Parabacteroides goldsteinii</name>
    <dbReference type="NCBI Taxonomy" id="328812"/>
    <lineage>
        <taxon>Bacteria</taxon>
        <taxon>Pseudomonadati</taxon>
        <taxon>Bacteroidota</taxon>
        <taxon>Bacteroidia</taxon>
        <taxon>Bacteroidales</taxon>
        <taxon>Tannerellaceae</taxon>
        <taxon>Parabacteroides</taxon>
    </lineage>
</organism>
<dbReference type="InterPro" id="IPR012910">
    <property type="entry name" value="Plug_dom"/>
</dbReference>
<dbReference type="PROSITE" id="PS52016">
    <property type="entry name" value="TONB_DEPENDENT_REC_3"/>
    <property type="match status" value="1"/>
</dbReference>
<comment type="caution">
    <text evidence="13">The sequence shown here is derived from an EMBL/GenBank/DDBJ whole genome shotgun (WGS) entry which is preliminary data.</text>
</comment>
<dbReference type="Gene3D" id="2.60.40.1120">
    <property type="entry name" value="Carboxypeptidase-like, regulatory domain"/>
    <property type="match status" value="1"/>
</dbReference>
<dbReference type="GO" id="GO:0006826">
    <property type="term" value="P:iron ion transport"/>
    <property type="evidence" value="ECO:0007669"/>
    <property type="project" value="UniProtKB-KW"/>
</dbReference>
<sequence>MENIPYEKIRATLFAHKKTLFITGLCTVLIAGNGQSAFAALPQEKKITLNVRNITVKDAIETVKKQSGYSFFIDTKEVQLHKQISVNLTGKSISEALDIIFSDQPVKYEIKGRHVIVTGKDVLVPRENMAKDVRISGVVKDELGEPVSGANVVVKGQVLGTITDMDGRYSLNVPAKSVLVVTFIGYKTKEVPVGKQSVINVTLSEDAELLDEVVVTALGIKREEKALGYSVQKVGGERLAAVKTVDVATSLTGKIAGLNVKNSTEFDTTPDLALRGENPLLVIDGVPYGNMKLQDVASDDIESVDVLKGATASALYGARGSSGAIMVTTKRGSEDGLNISVNSNTMFNAGYLKFPKVQSSYSGGQGGKYNPTDYVWGDKLDIGRTALQYDPYTYEWSEMPLTSKGKNNLKNFQETGFVTNNNVSVTQKGKYGSFRTSLTHVYNKGQWPNTKLNKITYTASGNMHYKGFDLDAGITYNKRFSPNGEDSGYGGNGLIYNLLVWTGPEWDVRDYKNYWRVKDVEQNWYNERYYNNPYYIANEIVGSSDFDKVNGFVSGSYKITPWLKAMLRSGLDAYSTRKEWRNPIGAYGAWDKKGYYELQTPNGYSINTDFMLMADHKFGNFSLDGFVGGNIYFYQDNKHTSHTKNGLLVPGFYSLKSSVDPAATSSSVVKKQTNSLFAKMSVSWKSALFLDVTGRNDWSSSLPSDTRSYFYPSVAGSVVLSEFIPMPSCIDFWKVRGSWTMSKDDTSVYATNNTYSISTNIWDDVTTAYYPTTIRNKSVKPSTSKSYELGTMVTFFGKRLILDAAYYNKYYYNRIVNTTISAASGFDKTQVNSKEEYVRRGVEIQVSGDIIKNRDLNWNSTFNWALDRKYYAKLDPDFSSKKPWVKEGGRTDYVTYADYEYDKDGNMIHEAGYPLVSDYSTLHGYSNPDWIWGWVNTVTYKNFTLSFTVDGRVGGIAYSNTNQALWNTGAHIESDNQWRYDEVVNGLKNYIGKGVKVVSGTVKYDSDGNITFDDRVFAPNDVQVSYEQYIREYHCNAYTARPQNYFKQTFIKLRDLSLTYQMPRTLCEKVRLKGASIGLVGQNLLIWTKEFKYADPDVGSDNLNAPSTRLLGFNIKLDL</sequence>
<evidence type="ECO:0000256" key="11">
    <source>
        <dbReference type="PROSITE-ProRule" id="PRU01360"/>
    </source>
</evidence>
<evidence type="ECO:0000256" key="2">
    <source>
        <dbReference type="ARBA" id="ARBA00022448"/>
    </source>
</evidence>
<keyword evidence="3 11" id="KW-1134">Transmembrane beta strand</keyword>
<evidence type="ECO:0000256" key="9">
    <source>
        <dbReference type="ARBA" id="ARBA00023136"/>
    </source>
</evidence>
<feature type="domain" description="Secretin/TonB short N-terminal" evidence="12">
    <location>
        <begin position="69"/>
        <end position="120"/>
    </location>
</feature>
<dbReference type="RefSeq" id="WP_010801945.1">
    <property type="nucleotide sequence ID" value="NZ_CAJSYT010000014.1"/>
</dbReference>
<evidence type="ECO:0000256" key="6">
    <source>
        <dbReference type="ARBA" id="ARBA00023004"/>
    </source>
</evidence>
<evidence type="ECO:0000313" key="13">
    <source>
        <dbReference type="EMBL" id="MRY11350.1"/>
    </source>
</evidence>
<dbReference type="AlphaFoldDB" id="A0A6G1ZBU1"/>
<dbReference type="InterPro" id="IPR023996">
    <property type="entry name" value="TonB-dep_OMP_SusC/RagA"/>
</dbReference>
<dbReference type="SMART" id="SM00965">
    <property type="entry name" value="STN"/>
    <property type="match status" value="1"/>
</dbReference>
<dbReference type="FunFam" id="2.60.40.1120:FF:000003">
    <property type="entry name" value="Outer membrane protein Omp121"/>
    <property type="match status" value="1"/>
</dbReference>
<keyword evidence="10 11" id="KW-0998">Cell outer membrane</keyword>
<evidence type="ECO:0000256" key="3">
    <source>
        <dbReference type="ARBA" id="ARBA00022452"/>
    </source>
</evidence>
<keyword evidence="4" id="KW-0410">Iron transport</keyword>
<name>A0A6G1ZBU1_9BACT</name>
<dbReference type="Pfam" id="PF13715">
    <property type="entry name" value="CarbopepD_reg_2"/>
    <property type="match status" value="1"/>
</dbReference>
<proteinExistence type="inferred from homology"/>
<dbReference type="InterPro" id="IPR039426">
    <property type="entry name" value="TonB-dep_rcpt-like"/>
</dbReference>
<comment type="similarity">
    <text evidence="11">Belongs to the TonB-dependent receptor family.</text>
</comment>
<dbReference type="GO" id="GO:0009279">
    <property type="term" value="C:cell outer membrane"/>
    <property type="evidence" value="ECO:0007669"/>
    <property type="project" value="UniProtKB-SubCell"/>
</dbReference>
<dbReference type="EMBL" id="WKLP01000009">
    <property type="protein sequence ID" value="MRY11350.1"/>
    <property type="molecule type" value="Genomic_DNA"/>
</dbReference>
<keyword evidence="2 11" id="KW-0813">Transport</keyword>
<dbReference type="Gene3D" id="2.40.170.20">
    <property type="entry name" value="TonB-dependent receptor, beta-barrel domain"/>
    <property type="match status" value="1"/>
</dbReference>
<dbReference type="InterPro" id="IPR011662">
    <property type="entry name" value="Secretin/TonB_short_N"/>
</dbReference>
<keyword evidence="9 11" id="KW-0472">Membrane</keyword>
<comment type="subcellular location">
    <subcellularLocation>
        <location evidence="1 11">Cell outer membrane</location>
        <topology evidence="1 11">Multi-pass membrane protein</topology>
    </subcellularLocation>
</comment>
<keyword evidence="6" id="KW-0408">Iron</keyword>
<dbReference type="InterPro" id="IPR037066">
    <property type="entry name" value="Plug_dom_sf"/>
</dbReference>
<keyword evidence="8" id="KW-0798">TonB box</keyword>
<dbReference type="PANTHER" id="PTHR32552">
    <property type="entry name" value="FERRICHROME IRON RECEPTOR-RELATED"/>
    <property type="match status" value="1"/>
</dbReference>
<evidence type="ECO:0000259" key="12">
    <source>
        <dbReference type="SMART" id="SM00965"/>
    </source>
</evidence>
<dbReference type="Gene3D" id="2.170.130.10">
    <property type="entry name" value="TonB-dependent receptor, plug domain"/>
    <property type="match status" value="1"/>
</dbReference>
<dbReference type="Pfam" id="PF07660">
    <property type="entry name" value="STN"/>
    <property type="match status" value="1"/>
</dbReference>
<dbReference type="SUPFAM" id="SSF49464">
    <property type="entry name" value="Carboxypeptidase regulatory domain-like"/>
    <property type="match status" value="1"/>
</dbReference>
<keyword evidence="5 11" id="KW-0812">Transmembrane</keyword>
<dbReference type="NCBIfam" id="TIGR04056">
    <property type="entry name" value="OMP_RagA_SusC"/>
    <property type="match status" value="1"/>
</dbReference>
<evidence type="ECO:0000256" key="7">
    <source>
        <dbReference type="ARBA" id="ARBA00023065"/>
    </source>
</evidence>
<gene>
    <name evidence="13" type="ORF">GKE01_07675</name>
</gene>
<evidence type="ECO:0000256" key="1">
    <source>
        <dbReference type="ARBA" id="ARBA00004571"/>
    </source>
</evidence>
<dbReference type="InterPro" id="IPR008969">
    <property type="entry name" value="CarboxyPept-like_regulatory"/>
</dbReference>
<dbReference type="Pfam" id="PF07715">
    <property type="entry name" value="Plug"/>
    <property type="match status" value="1"/>
</dbReference>
<keyword evidence="7" id="KW-0406">Ion transport</keyword>
<evidence type="ECO:0000256" key="10">
    <source>
        <dbReference type="ARBA" id="ARBA00023237"/>
    </source>
</evidence>